<dbReference type="RefSeq" id="WP_329405386.1">
    <property type="nucleotide sequence ID" value="NZ_CP109441.1"/>
</dbReference>
<reference evidence="1" key="1">
    <citation type="submission" date="2022-10" db="EMBL/GenBank/DDBJ databases">
        <title>The complete genomes of actinobacterial strains from the NBC collection.</title>
        <authorList>
            <person name="Joergensen T.S."/>
            <person name="Alvarez Arevalo M."/>
            <person name="Sterndorff E.B."/>
            <person name="Faurdal D."/>
            <person name="Vuksanovic O."/>
            <person name="Mourched A.-S."/>
            <person name="Charusanti P."/>
            <person name="Shaw S."/>
            <person name="Blin K."/>
            <person name="Weber T."/>
        </authorList>
    </citation>
    <scope>NUCLEOTIDE SEQUENCE</scope>
    <source>
        <strain evidence="1">NBC_01482</strain>
    </source>
</reference>
<sequence>MLSLSTTAIAKASVGSTAIQKISLGTTLLWSAVTFVPVSAKLNATYATATSYAQVTGWAADTTAYPGSTVSSNKLVIPAAGTGVTLSCSIPFSGASGYAYDLTLRLVLDGTVIATGTKATAAAYGTATATVSIAGQSVNAGSLLMVEALGGSPIFGTPTLNADTNSFLRAIIP</sequence>
<proteinExistence type="predicted"/>
<keyword evidence="2" id="KW-1185">Reference proteome</keyword>
<dbReference type="EMBL" id="CP109441">
    <property type="protein sequence ID" value="WUV42769.1"/>
    <property type="molecule type" value="Genomic_DNA"/>
</dbReference>
<name>A0ABZ1YLX7_9NOCA</name>
<evidence type="ECO:0008006" key="3">
    <source>
        <dbReference type="Google" id="ProtNLM"/>
    </source>
</evidence>
<accession>A0ABZ1YLX7</accession>
<gene>
    <name evidence="1" type="ORF">OG563_26355</name>
</gene>
<protein>
    <recommendedName>
        <fullName evidence="3">Alternate-type signal peptide domain-containing protein</fullName>
    </recommendedName>
</protein>
<dbReference type="Proteomes" id="UP001432062">
    <property type="component" value="Chromosome"/>
</dbReference>
<evidence type="ECO:0000313" key="2">
    <source>
        <dbReference type="Proteomes" id="UP001432062"/>
    </source>
</evidence>
<organism evidence="1 2">
    <name type="scientific">Nocardia vinacea</name>
    <dbReference type="NCBI Taxonomy" id="96468"/>
    <lineage>
        <taxon>Bacteria</taxon>
        <taxon>Bacillati</taxon>
        <taxon>Actinomycetota</taxon>
        <taxon>Actinomycetes</taxon>
        <taxon>Mycobacteriales</taxon>
        <taxon>Nocardiaceae</taxon>
        <taxon>Nocardia</taxon>
    </lineage>
</organism>
<evidence type="ECO:0000313" key="1">
    <source>
        <dbReference type="EMBL" id="WUV42769.1"/>
    </source>
</evidence>